<evidence type="ECO:0000313" key="3">
    <source>
        <dbReference type="Proteomes" id="UP001165586"/>
    </source>
</evidence>
<comment type="caution">
    <text evidence="2">The sequence shown here is derived from an EMBL/GenBank/DDBJ whole genome shotgun (WGS) entry which is preliminary data.</text>
</comment>
<dbReference type="PANTHER" id="PTHR36974:SF1">
    <property type="entry name" value="DOXX FAMILY MEMBRANE PROTEIN"/>
    <property type="match status" value="1"/>
</dbReference>
<dbReference type="RefSeq" id="WP_259540357.1">
    <property type="nucleotide sequence ID" value="NZ_JANLCJ010000006.1"/>
</dbReference>
<keyword evidence="1" id="KW-1133">Transmembrane helix</keyword>
<feature type="transmembrane region" description="Helical" evidence="1">
    <location>
        <begin position="75"/>
        <end position="95"/>
    </location>
</feature>
<evidence type="ECO:0008006" key="4">
    <source>
        <dbReference type="Google" id="ProtNLM"/>
    </source>
</evidence>
<dbReference type="EMBL" id="JANLCJ010000006">
    <property type="protein sequence ID" value="MCS5735432.1"/>
    <property type="molecule type" value="Genomic_DNA"/>
</dbReference>
<name>A0ABT2H683_9MICO</name>
<gene>
    <name evidence="2" type="ORF">N1032_16920</name>
</gene>
<keyword evidence="1" id="KW-0812">Transmembrane</keyword>
<accession>A0ABT2H683</accession>
<feature type="transmembrane region" description="Helical" evidence="1">
    <location>
        <begin position="110"/>
        <end position="127"/>
    </location>
</feature>
<evidence type="ECO:0000256" key="1">
    <source>
        <dbReference type="SAM" id="Phobius"/>
    </source>
</evidence>
<reference evidence="2" key="1">
    <citation type="submission" date="2022-08" db="EMBL/GenBank/DDBJ databases">
        <authorList>
            <person name="Deng Y."/>
            <person name="Han X.-F."/>
            <person name="Zhang Y.-Q."/>
        </authorList>
    </citation>
    <scope>NUCLEOTIDE SEQUENCE</scope>
    <source>
        <strain evidence="2">CPCC 203386</strain>
    </source>
</reference>
<keyword evidence="1" id="KW-0472">Membrane</keyword>
<evidence type="ECO:0000313" key="2">
    <source>
        <dbReference type="EMBL" id="MCS5735432.1"/>
    </source>
</evidence>
<sequence length="132" mass="14398">MTQKRSVARTIARILLGLALVGAGTTHLTVARKDFQAQVPDWVPLDKDTVVLASGVAEIALGTALTVLPKHQKAVGDIAAVFFTAIFPGNISQWLNGRDAFGLDDDRKRALRLLFQPLLVAWAVWSTRPARR</sequence>
<protein>
    <recommendedName>
        <fullName evidence="4">DoxX family membrane protein</fullName>
    </recommendedName>
</protein>
<dbReference type="PANTHER" id="PTHR36974">
    <property type="entry name" value="MEMBRANE PROTEIN-RELATED"/>
    <property type="match status" value="1"/>
</dbReference>
<feature type="transmembrane region" description="Helical" evidence="1">
    <location>
        <begin position="50"/>
        <end position="68"/>
    </location>
</feature>
<feature type="transmembrane region" description="Helical" evidence="1">
    <location>
        <begin position="12"/>
        <end position="30"/>
    </location>
</feature>
<proteinExistence type="predicted"/>
<keyword evidence="3" id="KW-1185">Reference proteome</keyword>
<dbReference type="Proteomes" id="UP001165586">
    <property type="component" value="Unassembled WGS sequence"/>
</dbReference>
<organism evidence="2 3">
    <name type="scientific">Herbiconiux daphne</name>
    <dbReference type="NCBI Taxonomy" id="2970914"/>
    <lineage>
        <taxon>Bacteria</taxon>
        <taxon>Bacillati</taxon>
        <taxon>Actinomycetota</taxon>
        <taxon>Actinomycetes</taxon>
        <taxon>Micrococcales</taxon>
        <taxon>Microbacteriaceae</taxon>
        <taxon>Herbiconiux</taxon>
    </lineage>
</organism>